<dbReference type="STRING" id="1284197.S8C047"/>
<gene>
    <name evidence="2" type="ORF">H072_883</name>
</gene>
<feature type="region of interest" description="Disordered" evidence="1">
    <location>
        <begin position="89"/>
        <end position="133"/>
    </location>
</feature>
<protein>
    <submittedName>
        <fullName evidence="2">Uncharacterized protein</fullName>
    </submittedName>
</protein>
<feature type="region of interest" description="Disordered" evidence="1">
    <location>
        <begin position="38"/>
        <end position="74"/>
    </location>
</feature>
<feature type="compositionally biased region" description="Polar residues" evidence="1">
    <location>
        <begin position="38"/>
        <end position="52"/>
    </location>
</feature>
<dbReference type="eggNOG" id="ENOG502S7P3">
    <property type="taxonomic scope" value="Eukaryota"/>
</dbReference>
<feature type="compositionally biased region" description="Low complexity" evidence="1">
    <location>
        <begin position="268"/>
        <end position="278"/>
    </location>
</feature>
<proteinExistence type="predicted"/>
<dbReference type="HOGENOM" id="CLU_694478_0_0_1"/>
<accession>S8C047</accession>
<comment type="caution">
    <text evidence="2">The sequence shown here is derived from an EMBL/GenBank/DDBJ whole genome shotgun (WGS) entry which is preliminary data.</text>
</comment>
<dbReference type="OMA" id="NTDWTSA"/>
<evidence type="ECO:0000313" key="2">
    <source>
        <dbReference type="EMBL" id="EPS45098.1"/>
    </source>
</evidence>
<dbReference type="OrthoDB" id="5366687at2759"/>
<dbReference type="EMBL" id="AQGS01000023">
    <property type="protein sequence ID" value="EPS45098.1"/>
    <property type="molecule type" value="Genomic_DNA"/>
</dbReference>
<evidence type="ECO:0000256" key="1">
    <source>
        <dbReference type="SAM" id="MobiDB-lite"/>
    </source>
</evidence>
<evidence type="ECO:0000313" key="3">
    <source>
        <dbReference type="Proteomes" id="UP000015100"/>
    </source>
</evidence>
<name>S8C047_DACHA</name>
<sequence>MPSSEATSTILKAIFCCACLKTRTEILSDADYEVVREGTTTDIPSGPPTDSTLHIIPPPEEGEPSPSEAGEVTPTPAQYHTAHVELQASTSNPVTPRAPASHSPPPLTQPASSSLVSSGAEQSESLSAPLVNPSPKMFSPNTLYKLSQCHDDILDLKSILAASPCVPTYRGILPQIYEVLLRDEVIYLFTNGAEDATSVRERLRFCDEILDVAYWDVDSGGDGRLAGWVERGLGGVVEANPTNILALMLLGRSWLLKSQQYLSKISDDGSTSSSSGGSFPFTNTDWTSADEDRDTAEQDRKRQEGVYVDARTCLFPAVEFLGRAVDVMEAYGQEEGEVYVLQAEANMSLGNVTVSSEAQEYFRNAVEALKKASLIDGFRLPGHLERYLRSFEFVLYD</sequence>
<dbReference type="AlphaFoldDB" id="S8C047"/>
<feature type="compositionally biased region" description="Polar residues" evidence="1">
    <location>
        <begin position="109"/>
        <end position="126"/>
    </location>
</feature>
<dbReference type="Proteomes" id="UP000015100">
    <property type="component" value="Unassembled WGS sequence"/>
</dbReference>
<keyword evidence="3" id="KW-1185">Reference proteome</keyword>
<organism evidence="2 3">
    <name type="scientific">Dactylellina haptotyla (strain CBS 200.50)</name>
    <name type="common">Nematode-trapping fungus</name>
    <name type="synonym">Monacrosporium haptotylum</name>
    <dbReference type="NCBI Taxonomy" id="1284197"/>
    <lineage>
        <taxon>Eukaryota</taxon>
        <taxon>Fungi</taxon>
        <taxon>Dikarya</taxon>
        <taxon>Ascomycota</taxon>
        <taxon>Pezizomycotina</taxon>
        <taxon>Orbiliomycetes</taxon>
        <taxon>Orbiliales</taxon>
        <taxon>Orbiliaceae</taxon>
        <taxon>Dactylellina</taxon>
    </lineage>
</organism>
<feature type="region of interest" description="Disordered" evidence="1">
    <location>
        <begin position="267"/>
        <end position="302"/>
    </location>
</feature>
<reference evidence="2 3" key="1">
    <citation type="journal article" date="2013" name="PLoS Genet.">
        <title>Genomic mechanisms accounting for the adaptation to parasitism in nematode-trapping fungi.</title>
        <authorList>
            <person name="Meerupati T."/>
            <person name="Andersson K.M."/>
            <person name="Friman E."/>
            <person name="Kumar D."/>
            <person name="Tunlid A."/>
            <person name="Ahren D."/>
        </authorList>
    </citation>
    <scope>NUCLEOTIDE SEQUENCE [LARGE SCALE GENOMIC DNA]</scope>
    <source>
        <strain evidence="2 3">CBS 200.50</strain>
    </source>
</reference>
<reference evidence="3" key="2">
    <citation type="submission" date="2013-04" db="EMBL/GenBank/DDBJ databases">
        <title>Genomic mechanisms accounting for the adaptation to parasitism in nematode-trapping fungi.</title>
        <authorList>
            <person name="Ahren D.G."/>
        </authorList>
    </citation>
    <scope>NUCLEOTIDE SEQUENCE [LARGE SCALE GENOMIC DNA]</scope>
    <source>
        <strain evidence="3">CBS 200.50</strain>
    </source>
</reference>